<organism evidence="1">
    <name type="scientific">Sinorhizobium medicae</name>
    <dbReference type="NCBI Taxonomy" id="110321"/>
    <lineage>
        <taxon>Bacteria</taxon>
        <taxon>Pseudomonadati</taxon>
        <taxon>Pseudomonadota</taxon>
        <taxon>Alphaproteobacteria</taxon>
        <taxon>Hyphomicrobiales</taxon>
        <taxon>Rhizobiaceae</taxon>
        <taxon>Sinorhizobium/Ensifer group</taxon>
        <taxon>Sinorhizobium</taxon>
    </lineage>
</organism>
<evidence type="ECO:0000313" key="1">
    <source>
        <dbReference type="EMBL" id="VTZ65162.1"/>
    </source>
</evidence>
<protein>
    <submittedName>
        <fullName evidence="1">Uncharacterized protein</fullName>
    </submittedName>
</protein>
<reference evidence="1" key="1">
    <citation type="submission" date="2019-06" db="EMBL/GenBank/DDBJ databases">
        <authorList>
            <person name="Le Quere A."/>
            <person name="Colella S."/>
        </authorList>
    </citation>
    <scope>NUCLEOTIDE SEQUENCE</scope>
    <source>
        <strain evidence="1">EmedicaeMD41</strain>
    </source>
</reference>
<proteinExistence type="predicted"/>
<dbReference type="EMBL" id="CABFNB010000149">
    <property type="protein sequence ID" value="VTZ65162.1"/>
    <property type="molecule type" value="Genomic_DNA"/>
</dbReference>
<name>A0A508X5V4_9HYPH</name>
<dbReference type="AlphaFoldDB" id="A0A508X5V4"/>
<gene>
    <name evidence="1" type="ORF">EMEDMD4_790186</name>
</gene>
<dbReference type="Proteomes" id="UP000507954">
    <property type="component" value="Unassembled WGS sequence"/>
</dbReference>
<accession>A0A508X5V4</accession>
<sequence>MAITGGWVMSGAGLARASARIRVRAGPARPELSSGQGNGIDELTCRMRASVMPYTEPGADGRVLAGQALRADSQAWSA</sequence>